<keyword evidence="1" id="KW-0472">Membrane</keyword>
<accession>A0A9X5E585</accession>
<dbReference type="InterPro" id="IPR023346">
    <property type="entry name" value="Lysozyme-like_dom_sf"/>
</dbReference>
<dbReference type="OrthoDB" id="423026at2"/>
<gene>
    <name evidence="2" type="ORF">QH73_0010840</name>
</gene>
<organism evidence="2 3">
    <name type="scientific">Scytonema millei VB511283</name>
    <dbReference type="NCBI Taxonomy" id="1245923"/>
    <lineage>
        <taxon>Bacteria</taxon>
        <taxon>Bacillati</taxon>
        <taxon>Cyanobacteriota</taxon>
        <taxon>Cyanophyceae</taxon>
        <taxon>Nostocales</taxon>
        <taxon>Scytonemataceae</taxon>
        <taxon>Scytonema</taxon>
    </lineage>
</organism>
<evidence type="ECO:0000256" key="1">
    <source>
        <dbReference type="SAM" id="Phobius"/>
    </source>
</evidence>
<proteinExistence type="predicted"/>
<dbReference type="Gene3D" id="1.10.530.10">
    <property type="match status" value="1"/>
</dbReference>
<dbReference type="RefSeq" id="WP_132866903.1">
    <property type="nucleotide sequence ID" value="NZ_JTJC03000002.1"/>
</dbReference>
<keyword evidence="3" id="KW-1185">Reference proteome</keyword>
<dbReference type="SUPFAM" id="SSF53955">
    <property type="entry name" value="Lysozyme-like"/>
    <property type="match status" value="1"/>
</dbReference>
<dbReference type="AlphaFoldDB" id="A0A9X5E585"/>
<name>A0A9X5E585_9CYAN</name>
<evidence type="ECO:0000313" key="3">
    <source>
        <dbReference type="Proteomes" id="UP000031532"/>
    </source>
</evidence>
<dbReference type="Proteomes" id="UP000031532">
    <property type="component" value="Unassembled WGS sequence"/>
</dbReference>
<dbReference type="EMBL" id="JTJC03000002">
    <property type="protein sequence ID" value="NHC35153.1"/>
    <property type="molecule type" value="Genomic_DNA"/>
</dbReference>
<evidence type="ECO:0008006" key="4">
    <source>
        <dbReference type="Google" id="ProtNLM"/>
    </source>
</evidence>
<keyword evidence="1" id="KW-1133">Transmembrane helix</keyword>
<evidence type="ECO:0000313" key="2">
    <source>
        <dbReference type="EMBL" id="NHC35153.1"/>
    </source>
</evidence>
<reference evidence="2 3" key="1">
    <citation type="journal article" date="2015" name="Genome Announc.">
        <title>Draft Genome Sequence of the Terrestrial Cyanobacterium Scytonema millei VB511283, Isolated from Eastern India.</title>
        <authorList>
            <person name="Sen D."/>
            <person name="Chandrababunaidu M.M."/>
            <person name="Singh D."/>
            <person name="Sanghi N."/>
            <person name="Ghorai A."/>
            <person name="Mishra G.P."/>
            <person name="Madduluri M."/>
            <person name="Adhikary S.P."/>
            <person name="Tripathy S."/>
        </authorList>
    </citation>
    <scope>NUCLEOTIDE SEQUENCE [LARGE SCALE GENOMIC DNA]</scope>
    <source>
        <strain evidence="2 3">VB511283</strain>
    </source>
</reference>
<comment type="caution">
    <text evidence="2">The sequence shown here is derived from an EMBL/GenBank/DDBJ whole genome shotgun (WGS) entry which is preliminary data.</text>
</comment>
<sequence>MRHQKIILELASQQQIERERQRSTHSKPTRCKQRSLVNRPFIQHTRVHPPRHQRRLKRDRWHKLVILIPTVVLSLLLSRWLLSLQTQSSQASTFRSQPAPILVSPVDALSHAIINQESTNNHESLNPHSQALGLAQIMPANIGAWSKEALGHRISVDEFLSNPTAQKQIIHYKLEQYWHDALVASQGDEEIAVLRVASHWYSGSPDLYKSKTVQWYRGTDGKLHRYPSVAKYSNSILQKYKQHVGEVGENAKFKIQNLRAKS</sequence>
<keyword evidence="1" id="KW-0812">Transmembrane</keyword>
<feature type="transmembrane region" description="Helical" evidence="1">
    <location>
        <begin position="64"/>
        <end position="82"/>
    </location>
</feature>
<protein>
    <recommendedName>
        <fullName evidence="4">Transglycosylase SLT domain-containing protein</fullName>
    </recommendedName>
</protein>